<sequence>MTAMPNIRFLDRATPPHIITLILITGMSAMNMSIFLPSLAAMTTYFQTDYAIMQIALSGYLAATALLQLFIGPFSDRYGRRNMIMGSLVIFVFATMGAYFATSIEAFLFFRILQAAVATCMALSRAVVRDMVPQEEAASMIGYVTMGMAIVPMIGPMIGGALDQWFGWHATFIFLAICGLMVFVMVYLDLGETVKSGGVSFADQLKGYPELLRSPRFWGYVLATAFSSGAFFALLGGASFVATSLFGLSPLWSGVALGAPACGYAAGNYISGRFSTRVGVNRMALLGTVVTIIGLSISLIITLSGVAHPLNFFGFCVFLGLGNGLTMPNAMAGSISVRPHLAGTASGLGGAFMIGGGAALSQLAGGLLTVESGTLPLQLVMLGTSVLAFLAISFVIWRAKQVA</sequence>
<evidence type="ECO:0000256" key="1">
    <source>
        <dbReference type="ARBA" id="ARBA00004651"/>
    </source>
</evidence>
<dbReference type="InterPro" id="IPR004812">
    <property type="entry name" value="Efflux_drug-R_Bcr/CmlA"/>
</dbReference>
<keyword evidence="3 8" id="KW-0813">Transport</keyword>
<keyword evidence="6 8" id="KW-1133">Transmembrane helix</keyword>
<keyword evidence="4" id="KW-1003">Cell membrane</keyword>
<keyword evidence="5 8" id="KW-0812">Transmembrane</keyword>
<evidence type="ECO:0000313" key="11">
    <source>
        <dbReference type="Proteomes" id="UP000244523"/>
    </source>
</evidence>
<dbReference type="InterPro" id="IPR005829">
    <property type="entry name" value="Sugar_transporter_CS"/>
</dbReference>
<feature type="transmembrane region" description="Helical" evidence="8">
    <location>
        <begin position="312"/>
        <end position="332"/>
    </location>
</feature>
<feature type="transmembrane region" description="Helical" evidence="8">
    <location>
        <begin position="108"/>
        <end position="128"/>
    </location>
</feature>
<dbReference type="PROSITE" id="PS00216">
    <property type="entry name" value="SUGAR_TRANSPORT_1"/>
    <property type="match status" value="1"/>
</dbReference>
<name>A0A2T6KQ37_9RHOB</name>
<dbReference type="Gene3D" id="1.20.1720.10">
    <property type="entry name" value="Multidrug resistance protein D"/>
    <property type="match status" value="1"/>
</dbReference>
<gene>
    <name evidence="10" type="ORF">C8N45_101252</name>
</gene>
<dbReference type="InterPro" id="IPR011701">
    <property type="entry name" value="MFS"/>
</dbReference>
<dbReference type="InterPro" id="IPR020846">
    <property type="entry name" value="MFS_dom"/>
</dbReference>
<dbReference type="GO" id="GO:0042910">
    <property type="term" value="F:xenobiotic transmembrane transporter activity"/>
    <property type="evidence" value="ECO:0007669"/>
    <property type="project" value="InterPro"/>
</dbReference>
<feature type="transmembrane region" description="Helical" evidence="8">
    <location>
        <begin position="165"/>
        <end position="188"/>
    </location>
</feature>
<evidence type="ECO:0000256" key="3">
    <source>
        <dbReference type="ARBA" id="ARBA00022448"/>
    </source>
</evidence>
<feature type="transmembrane region" description="Helical" evidence="8">
    <location>
        <begin position="344"/>
        <end position="365"/>
    </location>
</feature>
<protein>
    <recommendedName>
        <fullName evidence="8">Bcr/CflA family efflux transporter</fullName>
    </recommendedName>
</protein>
<evidence type="ECO:0000256" key="2">
    <source>
        <dbReference type="ARBA" id="ARBA00006236"/>
    </source>
</evidence>
<comment type="subcellular location">
    <subcellularLocation>
        <location evidence="8">Cell inner membrane</location>
        <topology evidence="8">Multi-pass membrane protein</topology>
    </subcellularLocation>
    <subcellularLocation>
        <location evidence="1">Cell membrane</location>
        <topology evidence="1">Multi-pass membrane protein</topology>
    </subcellularLocation>
</comment>
<evidence type="ECO:0000256" key="7">
    <source>
        <dbReference type="ARBA" id="ARBA00023136"/>
    </source>
</evidence>
<feature type="transmembrane region" description="Helical" evidence="8">
    <location>
        <begin position="140"/>
        <end position="159"/>
    </location>
</feature>
<evidence type="ECO:0000313" key="10">
    <source>
        <dbReference type="EMBL" id="PUB18667.1"/>
    </source>
</evidence>
<feature type="transmembrane region" description="Helical" evidence="8">
    <location>
        <begin position="21"/>
        <end position="45"/>
    </location>
</feature>
<evidence type="ECO:0000256" key="8">
    <source>
        <dbReference type="RuleBase" id="RU365088"/>
    </source>
</evidence>
<dbReference type="PROSITE" id="PS50850">
    <property type="entry name" value="MFS"/>
    <property type="match status" value="1"/>
</dbReference>
<accession>A0A2T6KQ37</accession>
<dbReference type="CDD" id="cd17320">
    <property type="entry name" value="MFS_MdfA_MDR_like"/>
    <property type="match status" value="1"/>
</dbReference>
<feature type="transmembrane region" description="Helical" evidence="8">
    <location>
        <begin position="377"/>
        <end position="397"/>
    </location>
</feature>
<comment type="similarity">
    <text evidence="2 8">Belongs to the major facilitator superfamily. Bcr/CmlA family.</text>
</comment>
<dbReference type="PANTHER" id="PTHR23501:SF191">
    <property type="entry name" value="VACUOLAR BASIC AMINO ACID TRANSPORTER 4"/>
    <property type="match status" value="1"/>
</dbReference>
<evidence type="ECO:0000259" key="9">
    <source>
        <dbReference type="PROSITE" id="PS50850"/>
    </source>
</evidence>
<dbReference type="SUPFAM" id="SSF103473">
    <property type="entry name" value="MFS general substrate transporter"/>
    <property type="match status" value="1"/>
</dbReference>
<dbReference type="InterPro" id="IPR036259">
    <property type="entry name" value="MFS_trans_sf"/>
</dbReference>
<dbReference type="OrthoDB" id="9800416at2"/>
<keyword evidence="11" id="KW-1185">Reference proteome</keyword>
<dbReference type="GO" id="GO:0005886">
    <property type="term" value="C:plasma membrane"/>
    <property type="evidence" value="ECO:0007669"/>
    <property type="project" value="UniProtKB-SubCell"/>
</dbReference>
<evidence type="ECO:0000256" key="5">
    <source>
        <dbReference type="ARBA" id="ARBA00022692"/>
    </source>
</evidence>
<dbReference type="AlphaFoldDB" id="A0A2T6KQ37"/>
<dbReference type="EMBL" id="QBUD01000001">
    <property type="protein sequence ID" value="PUB18667.1"/>
    <property type="molecule type" value="Genomic_DNA"/>
</dbReference>
<feature type="transmembrane region" description="Helical" evidence="8">
    <location>
        <begin position="251"/>
        <end position="271"/>
    </location>
</feature>
<dbReference type="NCBIfam" id="TIGR00710">
    <property type="entry name" value="efflux_Bcr_CflA"/>
    <property type="match status" value="1"/>
</dbReference>
<feature type="transmembrane region" description="Helical" evidence="8">
    <location>
        <begin position="283"/>
        <end position="306"/>
    </location>
</feature>
<keyword evidence="8" id="KW-0997">Cell inner membrane</keyword>
<comment type="caution">
    <text evidence="10">The sequence shown here is derived from an EMBL/GenBank/DDBJ whole genome shotgun (WGS) entry which is preliminary data.</text>
</comment>
<keyword evidence="7 8" id="KW-0472">Membrane</keyword>
<proteinExistence type="inferred from homology"/>
<feature type="transmembrane region" description="Helical" evidence="8">
    <location>
        <begin position="83"/>
        <end position="102"/>
    </location>
</feature>
<dbReference type="Pfam" id="PF07690">
    <property type="entry name" value="MFS_1"/>
    <property type="match status" value="1"/>
</dbReference>
<feature type="transmembrane region" description="Helical" evidence="8">
    <location>
        <begin position="217"/>
        <end position="245"/>
    </location>
</feature>
<dbReference type="PANTHER" id="PTHR23501">
    <property type="entry name" value="MAJOR FACILITATOR SUPERFAMILY"/>
    <property type="match status" value="1"/>
</dbReference>
<dbReference type="RefSeq" id="WP_108384406.1">
    <property type="nucleotide sequence ID" value="NZ_QBUD01000001.1"/>
</dbReference>
<dbReference type="GO" id="GO:1990961">
    <property type="term" value="P:xenobiotic detoxification by transmembrane export across the plasma membrane"/>
    <property type="evidence" value="ECO:0007669"/>
    <property type="project" value="InterPro"/>
</dbReference>
<feature type="domain" description="Major facilitator superfamily (MFS) profile" evidence="9">
    <location>
        <begin position="17"/>
        <end position="400"/>
    </location>
</feature>
<feature type="transmembrane region" description="Helical" evidence="8">
    <location>
        <begin position="51"/>
        <end position="71"/>
    </location>
</feature>
<reference evidence="10 11" key="1">
    <citation type="submission" date="2018-04" db="EMBL/GenBank/DDBJ databases">
        <title>Genomic Encyclopedia of Archaeal and Bacterial Type Strains, Phase II (KMG-II): from individual species to whole genera.</title>
        <authorList>
            <person name="Goeker M."/>
        </authorList>
    </citation>
    <scope>NUCLEOTIDE SEQUENCE [LARGE SCALE GENOMIC DNA]</scope>
    <source>
        <strain evidence="10 11">DSM 29955</strain>
    </source>
</reference>
<evidence type="ECO:0000256" key="6">
    <source>
        <dbReference type="ARBA" id="ARBA00022989"/>
    </source>
</evidence>
<dbReference type="Proteomes" id="UP000244523">
    <property type="component" value="Unassembled WGS sequence"/>
</dbReference>
<organism evidence="10 11">
    <name type="scientific">Yoonia sediminilitoris</name>
    <dbReference type="NCBI Taxonomy" id="1286148"/>
    <lineage>
        <taxon>Bacteria</taxon>
        <taxon>Pseudomonadati</taxon>
        <taxon>Pseudomonadota</taxon>
        <taxon>Alphaproteobacteria</taxon>
        <taxon>Rhodobacterales</taxon>
        <taxon>Paracoccaceae</taxon>
        <taxon>Yoonia</taxon>
    </lineage>
</organism>
<evidence type="ECO:0000256" key="4">
    <source>
        <dbReference type="ARBA" id="ARBA00022475"/>
    </source>
</evidence>